<protein>
    <submittedName>
        <fullName evidence="1">Uncharacterized protein</fullName>
    </submittedName>
</protein>
<gene>
    <name evidence="1" type="ORF">ACH5RR_017723</name>
</gene>
<evidence type="ECO:0000313" key="2">
    <source>
        <dbReference type="Proteomes" id="UP001630127"/>
    </source>
</evidence>
<dbReference type="AlphaFoldDB" id="A0ABD2ZKD2"/>
<dbReference type="PANTHER" id="PTHR11439:SF467">
    <property type="entry name" value="INTEGRASE CATALYTIC DOMAIN-CONTAINING PROTEIN"/>
    <property type="match status" value="1"/>
</dbReference>
<accession>A0ABD2ZKD2</accession>
<dbReference type="Proteomes" id="UP001630127">
    <property type="component" value="Unassembled WGS sequence"/>
</dbReference>
<organism evidence="1 2">
    <name type="scientific">Cinchona calisaya</name>
    <dbReference type="NCBI Taxonomy" id="153742"/>
    <lineage>
        <taxon>Eukaryota</taxon>
        <taxon>Viridiplantae</taxon>
        <taxon>Streptophyta</taxon>
        <taxon>Embryophyta</taxon>
        <taxon>Tracheophyta</taxon>
        <taxon>Spermatophyta</taxon>
        <taxon>Magnoliopsida</taxon>
        <taxon>eudicotyledons</taxon>
        <taxon>Gunneridae</taxon>
        <taxon>Pentapetalae</taxon>
        <taxon>asterids</taxon>
        <taxon>lamiids</taxon>
        <taxon>Gentianales</taxon>
        <taxon>Rubiaceae</taxon>
        <taxon>Cinchonoideae</taxon>
        <taxon>Cinchoneae</taxon>
        <taxon>Cinchona</taxon>
    </lineage>
</organism>
<proteinExistence type="predicted"/>
<dbReference type="PANTHER" id="PTHR11439">
    <property type="entry name" value="GAG-POL-RELATED RETROTRANSPOSON"/>
    <property type="match status" value="1"/>
</dbReference>
<reference evidence="1 2" key="1">
    <citation type="submission" date="2024-11" db="EMBL/GenBank/DDBJ databases">
        <title>A near-complete genome assembly of Cinchona calisaya.</title>
        <authorList>
            <person name="Lian D.C."/>
            <person name="Zhao X.W."/>
            <person name="Wei L."/>
        </authorList>
    </citation>
    <scope>NUCLEOTIDE SEQUENCE [LARGE SCALE GENOMIC DNA]</scope>
    <source>
        <tissue evidence="1">Nenye</tissue>
    </source>
</reference>
<comment type="caution">
    <text evidence="1">The sequence shown here is derived from an EMBL/GenBank/DDBJ whole genome shotgun (WGS) entry which is preliminary data.</text>
</comment>
<name>A0ABD2ZKD2_9GENT</name>
<sequence length="127" mass="14568">MHSLSATHWKAIKRLLWYLKHIAHFGLRITDSNDHSHHTYSWADRAGDINEHSYTTGCFLYLAVNAFSWSSKKQCTVAYSSTEAKYRAVTTVLDEVTSMKHVADNFHYVRCQVQGKQAMITHIHAAD</sequence>
<evidence type="ECO:0000313" key="1">
    <source>
        <dbReference type="EMBL" id="KAL3519574.1"/>
    </source>
</evidence>
<dbReference type="EMBL" id="JBJUIK010000008">
    <property type="protein sequence ID" value="KAL3519574.1"/>
    <property type="molecule type" value="Genomic_DNA"/>
</dbReference>
<keyword evidence="2" id="KW-1185">Reference proteome</keyword>